<dbReference type="InterPro" id="IPR003439">
    <property type="entry name" value="ABC_transporter-like_ATP-bd"/>
</dbReference>
<dbReference type="Gene3D" id="3.40.50.300">
    <property type="entry name" value="P-loop containing nucleotide triphosphate hydrolases"/>
    <property type="match status" value="1"/>
</dbReference>
<name>A0A0B8R0V3_LACLL</name>
<keyword evidence="2" id="KW-0813">Transport</keyword>
<dbReference type="InterPro" id="IPR003593">
    <property type="entry name" value="AAA+_ATPase"/>
</dbReference>
<accession>A0A0B8R0V3</accession>
<proteinExistence type="inferred from homology"/>
<dbReference type="PANTHER" id="PTHR43117">
    <property type="entry name" value="OSMOPROTECTANT IMPORT ATP-BINDING PROTEIN OSMV"/>
    <property type="match status" value="1"/>
</dbReference>
<gene>
    <name evidence="7" type="ORF">JCM5805K_0977</name>
</gene>
<dbReference type="EMBL" id="BBSI01000017">
    <property type="protein sequence ID" value="GAM79869.1"/>
    <property type="molecule type" value="Genomic_DNA"/>
</dbReference>
<dbReference type="PROSITE" id="PS00211">
    <property type="entry name" value="ABC_TRANSPORTER_1"/>
    <property type="match status" value="1"/>
</dbReference>
<feature type="domain" description="ABC transporter" evidence="6">
    <location>
        <begin position="6"/>
        <end position="240"/>
    </location>
</feature>
<evidence type="ECO:0000256" key="1">
    <source>
        <dbReference type="ARBA" id="ARBA00005417"/>
    </source>
</evidence>
<keyword evidence="3" id="KW-0547">Nucleotide-binding</keyword>
<evidence type="ECO:0000313" key="7">
    <source>
        <dbReference type="EMBL" id="GAM79869.1"/>
    </source>
</evidence>
<organism evidence="7 8">
    <name type="scientific">Lactococcus lactis subsp. lactis</name>
    <name type="common">Streptococcus lactis</name>
    <dbReference type="NCBI Taxonomy" id="1360"/>
    <lineage>
        <taxon>Bacteria</taxon>
        <taxon>Bacillati</taxon>
        <taxon>Bacillota</taxon>
        <taxon>Bacilli</taxon>
        <taxon>Lactobacillales</taxon>
        <taxon>Streptococcaceae</taxon>
        <taxon>Lactococcus</taxon>
    </lineage>
</organism>
<dbReference type="SUPFAM" id="SSF52540">
    <property type="entry name" value="P-loop containing nucleoside triphosphate hydrolases"/>
    <property type="match status" value="1"/>
</dbReference>
<evidence type="ECO:0000256" key="2">
    <source>
        <dbReference type="ARBA" id="ARBA00022448"/>
    </source>
</evidence>
<dbReference type="InterPro" id="IPR027417">
    <property type="entry name" value="P-loop_NTPase"/>
</dbReference>
<dbReference type="AlphaFoldDB" id="A0A0B8R0V3"/>
<dbReference type="Proteomes" id="UP000031847">
    <property type="component" value="Unassembled WGS sequence"/>
</dbReference>
<dbReference type="Pfam" id="PF00005">
    <property type="entry name" value="ABC_tran"/>
    <property type="match status" value="1"/>
</dbReference>
<evidence type="ECO:0000256" key="4">
    <source>
        <dbReference type="ARBA" id="ARBA00022840"/>
    </source>
</evidence>
<evidence type="ECO:0000259" key="6">
    <source>
        <dbReference type="PROSITE" id="PS50893"/>
    </source>
</evidence>
<sequence length="309" mass="34712">MRTFMIEFQNVSKAFANKKILDHANFTIKDQEFFVLVGPSGSGKTTTLKMINQLVTHSEGKILINNEEISTVNLRKLRLSVGYVLQQIALFPNLTVSENIALIPEMKGWDKAKIADRTNELLDLVGLNPKDYAQRQPSELSGGEQQRVGILRAIAANPKIVLMDEPFSALDPISRRQLQIFIKDLQKKMNLTVVFVTHDLDEALYLADRVAVMNDGLIQQISEPADIYQHPANDFVKTFFKEYRQNLSTVSVENLLLTELSVNPEAQEVAENTAISEIINRLSDKEVLKYKGKSISSDDIICYIAGGDK</sequence>
<dbReference type="PANTHER" id="PTHR43117:SF4">
    <property type="entry name" value="OSMOPROTECTANT IMPORT ATP-BINDING PROTEIN OSMV"/>
    <property type="match status" value="1"/>
</dbReference>
<comment type="caution">
    <text evidence="7">The sequence shown here is derived from an EMBL/GenBank/DDBJ whole genome shotgun (WGS) entry which is preliminary data.</text>
</comment>
<dbReference type="InterPro" id="IPR017871">
    <property type="entry name" value="ABC_transporter-like_CS"/>
</dbReference>
<protein>
    <recommendedName>
        <fullName evidence="5">ABC-type quaternary amine transporter</fullName>
        <ecNumber evidence="5">7.6.2.9</ecNumber>
    </recommendedName>
</protein>
<evidence type="ECO:0000313" key="8">
    <source>
        <dbReference type="Proteomes" id="UP000031847"/>
    </source>
</evidence>
<dbReference type="EC" id="7.6.2.9" evidence="5"/>
<dbReference type="GO" id="GO:0016887">
    <property type="term" value="F:ATP hydrolysis activity"/>
    <property type="evidence" value="ECO:0007669"/>
    <property type="project" value="InterPro"/>
</dbReference>
<dbReference type="SMART" id="SM00382">
    <property type="entry name" value="AAA"/>
    <property type="match status" value="1"/>
</dbReference>
<dbReference type="PROSITE" id="PS50893">
    <property type="entry name" value="ABC_TRANSPORTER_2"/>
    <property type="match status" value="1"/>
</dbReference>
<dbReference type="FunFam" id="3.40.50.300:FF:000425">
    <property type="entry name" value="Probable ABC transporter, ATP-binding subunit"/>
    <property type="match status" value="1"/>
</dbReference>
<evidence type="ECO:0000256" key="3">
    <source>
        <dbReference type="ARBA" id="ARBA00022741"/>
    </source>
</evidence>
<evidence type="ECO:0000256" key="5">
    <source>
        <dbReference type="ARBA" id="ARBA00066388"/>
    </source>
</evidence>
<dbReference type="GO" id="GO:0005524">
    <property type="term" value="F:ATP binding"/>
    <property type="evidence" value="ECO:0007669"/>
    <property type="project" value="UniProtKB-KW"/>
</dbReference>
<reference evidence="7 8" key="1">
    <citation type="submission" date="2015-01" db="EMBL/GenBank/DDBJ databases">
        <title>Lactococcus lactis subsp.lactis JCM 5805 whole genome shotgun sequence.</title>
        <authorList>
            <person name="Fujii T."/>
            <person name="Tomita Y."/>
            <person name="Ikushima S."/>
            <person name="Fujiwara D."/>
        </authorList>
    </citation>
    <scope>NUCLEOTIDE SEQUENCE [LARGE SCALE GENOMIC DNA]</scope>
    <source>
        <strain evidence="7 8">JCM 5805</strain>
    </source>
</reference>
<keyword evidence="4" id="KW-0067">ATP-binding</keyword>
<comment type="similarity">
    <text evidence="1">Belongs to the ABC transporter superfamily.</text>
</comment>
<dbReference type="GO" id="GO:0015418">
    <property type="term" value="F:ABC-type quaternary ammonium compound transporting activity"/>
    <property type="evidence" value="ECO:0007669"/>
    <property type="project" value="UniProtKB-EC"/>
</dbReference>